<feature type="non-terminal residue" evidence="1">
    <location>
        <position position="371"/>
    </location>
</feature>
<sequence>MDMAPLLGDNGRISAIAPGCRAMTGIMDGEAILWSRDFGLLRVVLPEDQYGMGNFLSDDGRSMAGFVSSRRDQPSPGVVWSRPGFLWRYDGTRQPMSRHGLEDVVWYGMSADGRVALGYGKKPIPGAPAADAPFEEHARFAQTPEGKAARNRGFLTHSEFWFCIEDGQRFRRMDEMGTIVTSPYFRVLSRDGKKILDKKDNVVHIVDRQTGRDRILRFGGAAPFRGGNPPAYEGSIVRAGDPRNPLYRWGRWRGFYNGRQFTDHDRSKAEPGSPMYDSWLLKDFFCFIPSFDARFVLAEAWLERFDAVRMTRRRGNLNVLARLDEAGNGVVIDDRSGLMGLDISDNGRIVLYQRDVEIRIWNEDFILPGDT</sequence>
<protein>
    <submittedName>
        <fullName evidence="1">Uncharacterized protein</fullName>
    </submittedName>
</protein>
<gene>
    <name evidence="1" type="ORF">K8W16_03370</name>
</gene>
<reference evidence="1" key="2">
    <citation type="submission" date="2021-09" db="EMBL/GenBank/DDBJ databases">
        <authorList>
            <person name="Gilroy R."/>
        </authorList>
    </citation>
    <scope>NUCLEOTIDE SEQUENCE</scope>
    <source>
        <strain evidence="1">ChiGjej2B2-19336</strain>
    </source>
</reference>
<dbReference type="RefSeq" id="WP_304121154.1">
    <property type="nucleotide sequence ID" value="NZ_DYZA01000063.1"/>
</dbReference>
<evidence type="ECO:0000313" key="2">
    <source>
        <dbReference type="Proteomes" id="UP000698963"/>
    </source>
</evidence>
<dbReference type="Proteomes" id="UP000698963">
    <property type="component" value="Unassembled WGS sequence"/>
</dbReference>
<dbReference type="EMBL" id="DYZA01000063">
    <property type="protein sequence ID" value="HJD96670.1"/>
    <property type="molecule type" value="Genomic_DNA"/>
</dbReference>
<evidence type="ECO:0000313" key="1">
    <source>
        <dbReference type="EMBL" id="HJD96670.1"/>
    </source>
</evidence>
<organism evidence="1 2">
    <name type="scientific">Mailhella massiliensis</name>
    <dbReference type="NCBI Taxonomy" id="1903261"/>
    <lineage>
        <taxon>Bacteria</taxon>
        <taxon>Pseudomonadati</taxon>
        <taxon>Thermodesulfobacteriota</taxon>
        <taxon>Desulfovibrionia</taxon>
        <taxon>Desulfovibrionales</taxon>
        <taxon>Desulfovibrionaceae</taxon>
        <taxon>Mailhella</taxon>
    </lineage>
</organism>
<reference evidence="1" key="1">
    <citation type="journal article" date="2021" name="PeerJ">
        <title>Extensive microbial diversity within the chicken gut microbiome revealed by metagenomics and culture.</title>
        <authorList>
            <person name="Gilroy R."/>
            <person name="Ravi A."/>
            <person name="Getino M."/>
            <person name="Pursley I."/>
            <person name="Horton D.L."/>
            <person name="Alikhan N.F."/>
            <person name="Baker D."/>
            <person name="Gharbi K."/>
            <person name="Hall N."/>
            <person name="Watson M."/>
            <person name="Adriaenssens E.M."/>
            <person name="Foster-Nyarko E."/>
            <person name="Jarju S."/>
            <person name="Secka A."/>
            <person name="Antonio M."/>
            <person name="Oren A."/>
            <person name="Chaudhuri R.R."/>
            <person name="La Ragione R."/>
            <person name="Hildebrand F."/>
            <person name="Pallen M.J."/>
        </authorList>
    </citation>
    <scope>NUCLEOTIDE SEQUENCE</scope>
    <source>
        <strain evidence="1">ChiGjej2B2-19336</strain>
    </source>
</reference>
<comment type="caution">
    <text evidence="1">The sequence shown here is derived from an EMBL/GenBank/DDBJ whole genome shotgun (WGS) entry which is preliminary data.</text>
</comment>
<accession>A0A921AVI4</accession>
<name>A0A921AVI4_9BACT</name>
<proteinExistence type="predicted"/>
<dbReference type="AlphaFoldDB" id="A0A921AVI4"/>